<reference evidence="3" key="1">
    <citation type="submission" date="2021-03" db="EMBL/GenBank/DDBJ databases">
        <authorList>
            <person name="So Y."/>
        </authorList>
    </citation>
    <scope>NUCLEOTIDE SEQUENCE</scope>
    <source>
        <strain evidence="3">SG15</strain>
    </source>
</reference>
<feature type="transmembrane region" description="Helical" evidence="1">
    <location>
        <begin position="35"/>
        <end position="55"/>
    </location>
</feature>
<feature type="transmembrane region" description="Helical" evidence="1">
    <location>
        <begin position="67"/>
        <end position="86"/>
    </location>
</feature>
<dbReference type="EMBL" id="JAGIZA010000005">
    <property type="protein sequence ID" value="MBP0493314.1"/>
    <property type="molecule type" value="Genomic_DNA"/>
</dbReference>
<evidence type="ECO:0000259" key="2">
    <source>
        <dbReference type="Pfam" id="PF03779"/>
    </source>
</evidence>
<organism evidence="3 4">
    <name type="scientific">Roseomonas indoligenes</name>
    <dbReference type="NCBI Taxonomy" id="2820811"/>
    <lineage>
        <taxon>Bacteria</taxon>
        <taxon>Pseudomonadati</taxon>
        <taxon>Pseudomonadota</taxon>
        <taxon>Alphaproteobacteria</taxon>
        <taxon>Acetobacterales</taxon>
        <taxon>Roseomonadaceae</taxon>
        <taxon>Roseomonas</taxon>
    </lineage>
</organism>
<proteinExistence type="predicted"/>
<name>A0A940MYR3_9PROT</name>
<evidence type="ECO:0000256" key="1">
    <source>
        <dbReference type="SAM" id="Phobius"/>
    </source>
</evidence>
<dbReference type="Proteomes" id="UP000677537">
    <property type="component" value="Unassembled WGS sequence"/>
</dbReference>
<accession>A0A940MYR3</accession>
<evidence type="ECO:0000313" key="3">
    <source>
        <dbReference type="EMBL" id="MBP0493314.1"/>
    </source>
</evidence>
<gene>
    <name evidence="3" type="ORF">J5Y10_11055</name>
</gene>
<feature type="transmembrane region" description="Helical" evidence="1">
    <location>
        <begin position="92"/>
        <end position="110"/>
    </location>
</feature>
<protein>
    <submittedName>
        <fullName evidence="3">SPW repeat protein</fullName>
    </submittedName>
</protein>
<dbReference type="AlphaFoldDB" id="A0A940MYR3"/>
<keyword evidence="1" id="KW-1133">Transmembrane helix</keyword>
<keyword evidence="1" id="KW-0812">Transmembrane</keyword>
<feature type="domain" description="SPW repeat-containing integral membrane" evidence="2">
    <location>
        <begin position="9"/>
        <end position="108"/>
    </location>
</feature>
<sequence length="129" mass="14005">MRFIPTRVHGITDYLAGIVLFGAPWVLGFTDNAAAHWTLSGAGLLLIISALMTDFEVGLVGMIPMPLHLGLDLVVGVLLVASPWLLGFSDRVWLPHVIFGAFEIVASLTTRTQPRESLQSPAMQTRPRA</sequence>
<dbReference type="RefSeq" id="WP_209373502.1">
    <property type="nucleotide sequence ID" value="NZ_JAGIZA010000005.1"/>
</dbReference>
<keyword evidence="4" id="KW-1185">Reference proteome</keyword>
<keyword evidence="1" id="KW-0472">Membrane</keyword>
<dbReference type="InterPro" id="IPR005530">
    <property type="entry name" value="SPW"/>
</dbReference>
<comment type="caution">
    <text evidence="3">The sequence shown here is derived from an EMBL/GenBank/DDBJ whole genome shotgun (WGS) entry which is preliminary data.</text>
</comment>
<evidence type="ECO:0000313" key="4">
    <source>
        <dbReference type="Proteomes" id="UP000677537"/>
    </source>
</evidence>
<feature type="transmembrane region" description="Helical" evidence="1">
    <location>
        <begin position="12"/>
        <end position="29"/>
    </location>
</feature>
<dbReference type="Pfam" id="PF03779">
    <property type="entry name" value="SPW"/>
    <property type="match status" value="1"/>
</dbReference>